<comment type="caution">
    <text evidence="5">The sequence shown here is derived from an EMBL/GenBank/DDBJ whole genome shotgun (WGS) entry which is preliminary data.</text>
</comment>
<dbReference type="GO" id="GO:0000166">
    <property type="term" value="F:nucleotide binding"/>
    <property type="evidence" value="ECO:0007669"/>
    <property type="project" value="InterPro"/>
</dbReference>
<dbReference type="EMBL" id="QWIJ01001264">
    <property type="protein sequence ID" value="RMX75608.1"/>
    <property type="molecule type" value="Genomic_DNA"/>
</dbReference>
<dbReference type="Gene3D" id="3.30.360.10">
    <property type="entry name" value="Dihydrodipicolinate Reductase, domain 2"/>
    <property type="match status" value="1"/>
</dbReference>
<evidence type="ECO:0008006" key="11">
    <source>
        <dbReference type="Google" id="ProtNLM"/>
    </source>
</evidence>
<feature type="domain" description="Gfo/Idh/MocA-like oxidoreductase N-terminal" evidence="3">
    <location>
        <begin position="9"/>
        <end position="131"/>
    </location>
</feature>
<proteinExistence type="inferred from homology"/>
<dbReference type="Proteomes" id="UP000281245">
    <property type="component" value="Unassembled WGS sequence"/>
</dbReference>
<dbReference type="Gene3D" id="3.40.50.720">
    <property type="entry name" value="NAD(P)-binding Rossmann-like Domain"/>
    <property type="match status" value="1"/>
</dbReference>
<name>A0A3M6WAY2_HORWE</name>
<dbReference type="Pfam" id="PF01408">
    <property type="entry name" value="GFO_IDH_MocA"/>
    <property type="match status" value="1"/>
</dbReference>
<dbReference type="AlphaFoldDB" id="A0A3M6WAY2"/>
<reference evidence="8 9" key="1">
    <citation type="journal article" date="2018" name="BMC Genomics">
        <title>Genomic evidence for intraspecific hybridization in a clonal and extremely halotolerant yeast.</title>
        <authorList>
            <person name="Gostincar C."/>
            <person name="Stajich J.E."/>
            <person name="Zupancic J."/>
            <person name="Zalar P."/>
            <person name="Gunde-Cimerman N."/>
        </authorList>
    </citation>
    <scope>NUCLEOTIDE SEQUENCE [LARGE SCALE GENOMIC DNA]</scope>
    <source>
        <strain evidence="7 8">EXF-6651</strain>
        <strain evidence="6 10">EXF-6654</strain>
        <strain evidence="5 9">EXF-6656</strain>
    </source>
</reference>
<comment type="similarity">
    <text evidence="1">Belongs to the Gfo/Idh/MocA family.</text>
</comment>
<dbReference type="InterPro" id="IPR036291">
    <property type="entry name" value="NAD(P)-bd_dom_sf"/>
</dbReference>
<dbReference type="Pfam" id="PF22725">
    <property type="entry name" value="GFO_IDH_MocA_C3"/>
    <property type="match status" value="1"/>
</dbReference>
<evidence type="ECO:0000313" key="7">
    <source>
        <dbReference type="EMBL" id="RMY35317.1"/>
    </source>
</evidence>
<dbReference type="InterPro" id="IPR055170">
    <property type="entry name" value="GFO_IDH_MocA-like_dom"/>
</dbReference>
<dbReference type="SUPFAM" id="SSF51735">
    <property type="entry name" value="NAD(P)-binding Rossmann-fold domains"/>
    <property type="match status" value="1"/>
</dbReference>
<dbReference type="Proteomes" id="UP000282582">
    <property type="component" value="Unassembled WGS sequence"/>
</dbReference>
<dbReference type="Proteomes" id="UP000276864">
    <property type="component" value="Unassembled WGS sequence"/>
</dbReference>
<dbReference type="InterPro" id="IPR000683">
    <property type="entry name" value="Gfo/Idh/MocA-like_OxRdtase_N"/>
</dbReference>
<dbReference type="EMBL" id="QWIK01001253">
    <property type="protein sequence ID" value="RMX96189.1"/>
    <property type="molecule type" value="Genomic_DNA"/>
</dbReference>
<evidence type="ECO:0000259" key="4">
    <source>
        <dbReference type="Pfam" id="PF22725"/>
    </source>
</evidence>
<evidence type="ECO:0000313" key="5">
    <source>
        <dbReference type="EMBL" id="RMX75608.1"/>
    </source>
</evidence>
<organism evidence="5 9">
    <name type="scientific">Hortaea werneckii</name>
    <name type="common">Black yeast</name>
    <name type="synonym">Cladosporium werneckii</name>
    <dbReference type="NCBI Taxonomy" id="91943"/>
    <lineage>
        <taxon>Eukaryota</taxon>
        <taxon>Fungi</taxon>
        <taxon>Dikarya</taxon>
        <taxon>Ascomycota</taxon>
        <taxon>Pezizomycotina</taxon>
        <taxon>Dothideomycetes</taxon>
        <taxon>Dothideomycetidae</taxon>
        <taxon>Mycosphaerellales</taxon>
        <taxon>Teratosphaeriaceae</taxon>
        <taxon>Hortaea</taxon>
    </lineage>
</organism>
<evidence type="ECO:0000313" key="6">
    <source>
        <dbReference type="EMBL" id="RMX96189.1"/>
    </source>
</evidence>
<sequence length="362" mass="39822">MPLQMNRRLNVGVVGLGRMGRRHAHNILHSVPNASLICACSPAPADLEWAKEALEPYDVKMVTSFGEMLETPGLEAVIIASTTFLHATQSKEALEKGIHVLCEKPLSKSIEEMEEVLTYAQTKKATLMVAFVRRFDDNYRAARAQLDRHEIGRPIVIRSQHCEKLDTSEPYKQYLADSGGIFVDSIIHDIDLALFFLGEESKPKSVSAVGAAACHTQLTAMGDADNAVGICEFWDGKIAFFYNSRTTNYGYDNATEIFGTGGRLAINLNPRPNAIEMTDEGGYVKIPSHSGWYQRYAAAFVNEAQAWVDAVLAGGQMPVPLKSSLAALKIAAALQESLRSGERIKFDQSGERIVEKWNKASL</sequence>
<dbReference type="PANTHER" id="PTHR42840">
    <property type="entry name" value="NAD(P)-BINDING ROSSMANN-FOLD SUPERFAMILY PROTEIN-RELATED"/>
    <property type="match status" value="1"/>
</dbReference>
<accession>A0A3M6WAY2</accession>
<dbReference type="GO" id="GO:0005737">
    <property type="term" value="C:cytoplasm"/>
    <property type="evidence" value="ECO:0007669"/>
    <property type="project" value="TreeGrafter"/>
</dbReference>
<dbReference type="GO" id="GO:0006740">
    <property type="term" value="P:NADPH regeneration"/>
    <property type="evidence" value="ECO:0007669"/>
    <property type="project" value="TreeGrafter"/>
</dbReference>
<protein>
    <recommendedName>
        <fullName evidence="11">Gfo/Idh/MocA-like oxidoreductase N-terminal domain-containing protein</fullName>
    </recommendedName>
</protein>
<keyword evidence="2" id="KW-0560">Oxidoreductase</keyword>
<feature type="domain" description="GFO/IDH/MocA-like oxidoreductase" evidence="4">
    <location>
        <begin position="139"/>
        <end position="264"/>
    </location>
</feature>
<evidence type="ECO:0000313" key="10">
    <source>
        <dbReference type="Proteomes" id="UP000282582"/>
    </source>
</evidence>
<evidence type="ECO:0000259" key="3">
    <source>
        <dbReference type="Pfam" id="PF01408"/>
    </source>
</evidence>
<evidence type="ECO:0000313" key="8">
    <source>
        <dbReference type="Proteomes" id="UP000276864"/>
    </source>
</evidence>
<dbReference type="SUPFAM" id="SSF55347">
    <property type="entry name" value="Glyceraldehyde-3-phosphate dehydrogenase-like, C-terminal domain"/>
    <property type="match status" value="1"/>
</dbReference>
<evidence type="ECO:0000256" key="1">
    <source>
        <dbReference type="ARBA" id="ARBA00010928"/>
    </source>
</evidence>
<dbReference type="GO" id="GO:0016491">
    <property type="term" value="F:oxidoreductase activity"/>
    <property type="evidence" value="ECO:0007669"/>
    <property type="project" value="UniProtKB-KW"/>
</dbReference>
<dbReference type="EMBL" id="QWIM01000383">
    <property type="protein sequence ID" value="RMY35317.1"/>
    <property type="molecule type" value="Genomic_DNA"/>
</dbReference>
<dbReference type="OrthoDB" id="446809at2759"/>
<dbReference type="PANTHER" id="PTHR42840:SF3">
    <property type="entry name" value="BINDING ROSSMANN FOLD OXIDOREDUCTASE, PUTATIVE (AFU_ORTHOLOGUE AFUA_2G10240)-RELATED"/>
    <property type="match status" value="1"/>
</dbReference>
<gene>
    <name evidence="7" type="ORF">D0866_04685</name>
    <name evidence="6" type="ORF">D0868_11317</name>
    <name evidence="5" type="ORF">D0869_11465</name>
</gene>
<evidence type="ECO:0000313" key="9">
    <source>
        <dbReference type="Proteomes" id="UP000281245"/>
    </source>
</evidence>
<evidence type="ECO:0000256" key="2">
    <source>
        <dbReference type="ARBA" id="ARBA00023002"/>
    </source>
</evidence>